<evidence type="ECO:0000256" key="5">
    <source>
        <dbReference type="ARBA" id="ARBA00023141"/>
    </source>
</evidence>
<evidence type="ECO:0000256" key="4">
    <source>
        <dbReference type="ARBA" id="ARBA00023002"/>
    </source>
</evidence>
<dbReference type="GO" id="GO:0009073">
    <property type="term" value="P:aromatic amino acid family biosynthetic process"/>
    <property type="evidence" value="ECO:0007669"/>
    <property type="project" value="UniProtKB-KW"/>
</dbReference>
<evidence type="ECO:0000259" key="8">
    <source>
        <dbReference type="Pfam" id="PF08501"/>
    </source>
</evidence>
<dbReference type="PANTHER" id="PTHR21089:SF1">
    <property type="entry name" value="BIFUNCTIONAL 3-DEHYDROQUINATE DEHYDRATASE_SHIKIMATE DEHYDROGENASE, CHLOROPLASTIC"/>
    <property type="match status" value="1"/>
</dbReference>
<dbReference type="GO" id="GO:0050661">
    <property type="term" value="F:NADP binding"/>
    <property type="evidence" value="ECO:0007669"/>
    <property type="project" value="TreeGrafter"/>
</dbReference>
<comment type="catalytic activity">
    <reaction evidence="6">
        <text>shikimate + NADP(+) = 3-dehydroshikimate + NADPH + H(+)</text>
        <dbReference type="Rhea" id="RHEA:17737"/>
        <dbReference type="ChEBI" id="CHEBI:15378"/>
        <dbReference type="ChEBI" id="CHEBI:16630"/>
        <dbReference type="ChEBI" id="CHEBI:36208"/>
        <dbReference type="ChEBI" id="CHEBI:57783"/>
        <dbReference type="ChEBI" id="CHEBI:58349"/>
        <dbReference type="EC" id="1.1.1.25"/>
    </reaction>
</comment>
<dbReference type="InterPro" id="IPR006151">
    <property type="entry name" value="Shikm_DH/Glu-tRNA_Rdtase"/>
</dbReference>
<dbReference type="GO" id="GO:0004764">
    <property type="term" value="F:shikimate 3-dehydrogenase (NADP+) activity"/>
    <property type="evidence" value="ECO:0007669"/>
    <property type="project" value="UniProtKB-EC"/>
</dbReference>
<evidence type="ECO:0000313" key="10">
    <source>
        <dbReference type="Proteomes" id="UP000091926"/>
    </source>
</evidence>
<accession>A0A193GDM5</accession>
<keyword evidence="10" id="KW-1185">Reference proteome</keyword>
<feature type="domain" description="Quinate/shikimate 5-dehydrogenase/glutamyl-tRNA reductase" evidence="7">
    <location>
        <begin position="124"/>
        <end position="171"/>
    </location>
</feature>
<evidence type="ECO:0000256" key="1">
    <source>
        <dbReference type="ARBA" id="ARBA00004871"/>
    </source>
</evidence>
<dbReference type="Pfam" id="PF08501">
    <property type="entry name" value="Shikimate_dh_N"/>
    <property type="match status" value="1"/>
</dbReference>
<dbReference type="GO" id="GO:0019632">
    <property type="term" value="P:shikimate metabolic process"/>
    <property type="evidence" value="ECO:0007669"/>
    <property type="project" value="TreeGrafter"/>
</dbReference>
<dbReference type="UniPathway" id="UPA00053">
    <property type="reaction ID" value="UER00087"/>
</dbReference>
<organism evidence="9 10">
    <name type="scientific">Bordetella flabilis</name>
    <dbReference type="NCBI Taxonomy" id="463014"/>
    <lineage>
        <taxon>Bacteria</taxon>
        <taxon>Pseudomonadati</taxon>
        <taxon>Pseudomonadota</taxon>
        <taxon>Betaproteobacteria</taxon>
        <taxon>Burkholderiales</taxon>
        <taxon>Alcaligenaceae</taxon>
        <taxon>Bordetella</taxon>
    </lineage>
</organism>
<keyword evidence="5" id="KW-0028">Amino-acid biosynthesis</keyword>
<dbReference type="InterPro" id="IPR046346">
    <property type="entry name" value="Aminoacid_DH-like_N_sf"/>
</dbReference>
<gene>
    <name evidence="9" type="ORF">BAU07_10960</name>
</gene>
<evidence type="ECO:0000259" key="7">
    <source>
        <dbReference type="Pfam" id="PF01488"/>
    </source>
</evidence>
<protein>
    <recommendedName>
        <fullName evidence="2">shikimate dehydrogenase (NADP(+))</fullName>
        <ecNumber evidence="2">1.1.1.25</ecNumber>
    </recommendedName>
</protein>
<dbReference type="AlphaFoldDB" id="A0A193GDM5"/>
<keyword evidence="3" id="KW-0521">NADP</keyword>
<dbReference type="Gene3D" id="3.40.50.10860">
    <property type="entry name" value="Leucine Dehydrogenase, chain A, domain 1"/>
    <property type="match status" value="1"/>
</dbReference>
<evidence type="ECO:0000256" key="2">
    <source>
        <dbReference type="ARBA" id="ARBA00012962"/>
    </source>
</evidence>
<evidence type="ECO:0000256" key="3">
    <source>
        <dbReference type="ARBA" id="ARBA00022857"/>
    </source>
</evidence>
<dbReference type="InterPro" id="IPR036291">
    <property type="entry name" value="NAD(P)-bd_dom_sf"/>
</dbReference>
<dbReference type="STRING" id="463014.BAU07_10960"/>
<dbReference type="Gene3D" id="3.40.50.720">
    <property type="entry name" value="NAD(P)-binding Rossmann-like Domain"/>
    <property type="match status" value="1"/>
</dbReference>
<dbReference type="GO" id="GO:0005829">
    <property type="term" value="C:cytosol"/>
    <property type="evidence" value="ECO:0007669"/>
    <property type="project" value="TreeGrafter"/>
</dbReference>
<dbReference type="KEGG" id="bfz:BAU07_10960"/>
<keyword evidence="4" id="KW-0560">Oxidoreductase</keyword>
<dbReference type="Proteomes" id="UP000091926">
    <property type="component" value="Chromosome"/>
</dbReference>
<dbReference type="OrthoDB" id="3609723at2"/>
<comment type="pathway">
    <text evidence="1">Metabolic intermediate biosynthesis; chorismate biosynthesis; chorismate from D-erythrose 4-phosphate and phosphoenolpyruvate: step 4/7.</text>
</comment>
<dbReference type="PANTHER" id="PTHR21089">
    <property type="entry name" value="SHIKIMATE DEHYDROGENASE"/>
    <property type="match status" value="1"/>
</dbReference>
<dbReference type="Pfam" id="PF01488">
    <property type="entry name" value="Shikimate_DH"/>
    <property type="match status" value="1"/>
</dbReference>
<proteinExistence type="predicted"/>
<dbReference type="InterPro" id="IPR022893">
    <property type="entry name" value="Shikimate_DH_fam"/>
</dbReference>
<sequence>MTPVTGKTRLFGILADPIHHVQAPQRLNEHFAAIGFDGVMVPMHVRPDNLASVVAGLRGMENLGGVVVTVPHKTAILALCDEASDVTRKIGAANVVRREADGRLVATMLDGEGFVRGLQGEGRQVEGRSAYLAGAGGAANAIAFSLVQAGVSRLTVGNRTTAKAEDLRQRVLALYPAADVRVGTADPSGHDLVVNATSLGLREGDALPLDVSRLAPEQLVCEVIMQPKETALLLAARQRGCDIHYGAPMLASQVALMAEFLGARGARVAGTA</sequence>
<dbReference type="SUPFAM" id="SSF53223">
    <property type="entry name" value="Aminoacid dehydrogenase-like, N-terminal domain"/>
    <property type="match status" value="1"/>
</dbReference>
<feature type="domain" description="Shikimate dehydrogenase substrate binding N-terminal" evidence="8">
    <location>
        <begin position="13"/>
        <end position="96"/>
    </location>
</feature>
<dbReference type="SUPFAM" id="SSF51735">
    <property type="entry name" value="NAD(P)-binding Rossmann-fold domains"/>
    <property type="match status" value="1"/>
</dbReference>
<name>A0A193GDM5_9BORD</name>
<dbReference type="EC" id="1.1.1.25" evidence="2"/>
<dbReference type="GO" id="GO:0009423">
    <property type="term" value="P:chorismate biosynthetic process"/>
    <property type="evidence" value="ECO:0007669"/>
    <property type="project" value="UniProtKB-UniPathway"/>
</dbReference>
<reference evidence="9 10" key="1">
    <citation type="submission" date="2016-06" db="EMBL/GenBank/DDBJ databases">
        <title>Complete genome sequences of Bordetella bronchialis and Bordetella flabilis.</title>
        <authorList>
            <person name="LiPuma J.J."/>
            <person name="Spilker T."/>
        </authorList>
    </citation>
    <scope>NUCLEOTIDE SEQUENCE [LARGE SCALE GENOMIC DNA]</scope>
    <source>
        <strain evidence="9 10">AU10664</strain>
    </source>
</reference>
<dbReference type="RefSeq" id="WP_066657310.1">
    <property type="nucleotide sequence ID" value="NZ_CBCSCL010000006.1"/>
</dbReference>
<dbReference type="EMBL" id="CP016172">
    <property type="protein sequence ID" value="ANN77556.1"/>
    <property type="molecule type" value="Genomic_DNA"/>
</dbReference>
<keyword evidence="5" id="KW-0057">Aromatic amino acid biosynthesis</keyword>
<dbReference type="InterPro" id="IPR013708">
    <property type="entry name" value="Shikimate_DH-bd_N"/>
</dbReference>
<evidence type="ECO:0000313" key="9">
    <source>
        <dbReference type="EMBL" id="ANN77556.1"/>
    </source>
</evidence>
<evidence type="ECO:0000256" key="6">
    <source>
        <dbReference type="ARBA" id="ARBA00049442"/>
    </source>
</evidence>